<dbReference type="EMBL" id="JBFXLQ010000001">
    <property type="protein sequence ID" value="KAL2872391.1"/>
    <property type="molecule type" value="Genomic_DNA"/>
</dbReference>
<gene>
    <name evidence="1" type="ORF">BJX67DRAFT_6113</name>
</gene>
<organism evidence="1 2">
    <name type="scientific">Aspergillus lucknowensis</name>
    <dbReference type="NCBI Taxonomy" id="176173"/>
    <lineage>
        <taxon>Eukaryota</taxon>
        <taxon>Fungi</taxon>
        <taxon>Dikarya</taxon>
        <taxon>Ascomycota</taxon>
        <taxon>Pezizomycotina</taxon>
        <taxon>Eurotiomycetes</taxon>
        <taxon>Eurotiomycetidae</taxon>
        <taxon>Eurotiales</taxon>
        <taxon>Aspergillaceae</taxon>
        <taxon>Aspergillus</taxon>
        <taxon>Aspergillus subgen. Nidulantes</taxon>
    </lineage>
</organism>
<protein>
    <submittedName>
        <fullName evidence="1">Uncharacterized protein</fullName>
    </submittedName>
</protein>
<evidence type="ECO:0000313" key="1">
    <source>
        <dbReference type="EMBL" id="KAL2872391.1"/>
    </source>
</evidence>
<dbReference type="PANTHER" id="PTHR10039:SF14">
    <property type="entry name" value="NACHT DOMAIN-CONTAINING PROTEIN"/>
    <property type="match status" value="1"/>
</dbReference>
<reference evidence="1 2" key="1">
    <citation type="submission" date="2024-07" db="EMBL/GenBank/DDBJ databases">
        <title>Section-level genome sequencing and comparative genomics of Aspergillus sections Usti and Cavernicolus.</title>
        <authorList>
            <consortium name="Lawrence Berkeley National Laboratory"/>
            <person name="Nybo J.L."/>
            <person name="Vesth T.C."/>
            <person name="Theobald S."/>
            <person name="Frisvad J.C."/>
            <person name="Larsen T.O."/>
            <person name="Kjaerboelling I."/>
            <person name="Rothschild-Mancinelli K."/>
            <person name="Lyhne E.K."/>
            <person name="Kogle M.E."/>
            <person name="Barry K."/>
            <person name="Clum A."/>
            <person name="Na H."/>
            <person name="Ledsgaard L."/>
            <person name="Lin J."/>
            <person name="Lipzen A."/>
            <person name="Kuo A."/>
            <person name="Riley R."/>
            <person name="Mondo S."/>
            <person name="Labutti K."/>
            <person name="Haridas S."/>
            <person name="Pangalinan J."/>
            <person name="Salamov A.A."/>
            <person name="Simmons B.A."/>
            <person name="Magnuson J.K."/>
            <person name="Chen J."/>
            <person name="Drula E."/>
            <person name="Henrissat B."/>
            <person name="Wiebenga A."/>
            <person name="Lubbers R.J."/>
            <person name="Gomes A.C."/>
            <person name="Macurrencykelacurrency M.R."/>
            <person name="Stajich J."/>
            <person name="Grigoriev I.V."/>
            <person name="Mortensen U.H."/>
            <person name="De Vries R.P."/>
            <person name="Baker S.E."/>
            <person name="Andersen M.R."/>
        </authorList>
    </citation>
    <scope>NUCLEOTIDE SEQUENCE [LARGE SCALE GENOMIC DNA]</scope>
    <source>
        <strain evidence="1 2">CBS 449.75</strain>
    </source>
</reference>
<keyword evidence="2" id="KW-1185">Reference proteome</keyword>
<dbReference type="PANTHER" id="PTHR10039">
    <property type="entry name" value="AMELOGENIN"/>
    <property type="match status" value="1"/>
</dbReference>
<dbReference type="GeneID" id="98150304"/>
<proteinExistence type="predicted"/>
<dbReference type="RefSeq" id="XP_070891370.1">
    <property type="nucleotide sequence ID" value="XM_071035232.1"/>
</dbReference>
<dbReference type="Proteomes" id="UP001610432">
    <property type="component" value="Unassembled WGS sequence"/>
</dbReference>
<name>A0ABR4M722_9EURO</name>
<sequence>MWAQSCYSLVRCLLGPLGRSFRTFDDDAKKHMDKILAPLSSVIDAQGTSVVVPVHQSFRDFLLDRDRCRKAPEFWINQQDAHLQLLEKCLDCLMVLKQDIFNLKAPGFRAADIPAGAVAKCLPLHMQYACRYWIEHLAHLDVSQRAQAGLEDHGCIHSFIRSKLLFWLEALSVMKLLPFAIPLINQLIVLANSTGSHSLSNFLKDGLRFVLANRQNFEQAPLQIYSSRLIFSPVKSLVRQHYSSLIPSWITLGPSPPDQWNSELFCI</sequence>
<comment type="caution">
    <text evidence="1">The sequence shown here is derived from an EMBL/GenBank/DDBJ whole genome shotgun (WGS) entry which is preliminary data.</text>
</comment>
<accession>A0ABR4M722</accession>
<evidence type="ECO:0000313" key="2">
    <source>
        <dbReference type="Proteomes" id="UP001610432"/>
    </source>
</evidence>